<evidence type="ECO:0000313" key="1">
    <source>
        <dbReference type="EMBL" id="GIP58680.1"/>
    </source>
</evidence>
<name>A0ABQ4MRP9_9BACL</name>
<sequence>MNGWFQFVSPESNLQQGDILFQCPVFFPNPEIDYAQLSNPAEVSFELKLKDVIVMTQSCDIQQGKPLMSVLLCPIAGLEQVAKDGQLANLVSDRINNMHLLNKHDSKEGSIDYKIIDFSQVYTVPLGVLKNWKSAKTERIPRLLSPYTEHMSQRFGIKMMRVGTDDNLKVNLDELRARWNELKPPK</sequence>
<dbReference type="EMBL" id="BOSM01000003">
    <property type="protein sequence ID" value="GIP58680.1"/>
    <property type="molecule type" value="Genomic_DNA"/>
</dbReference>
<protein>
    <submittedName>
        <fullName evidence="1">Uncharacterized protein</fullName>
    </submittedName>
</protein>
<comment type="caution">
    <text evidence="1">The sequence shown here is derived from an EMBL/GenBank/DDBJ whole genome shotgun (WGS) entry which is preliminary data.</text>
</comment>
<keyword evidence="2" id="KW-1185">Reference proteome</keyword>
<reference evidence="1 2" key="1">
    <citation type="submission" date="2021-03" db="EMBL/GenBank/DDBJ databases">
        <title>Antimicrobial resistance genes in bacteria isolated from Japanese honey, and their potential for conferring macrolide and lincosamide resistance in the American foulbrood pathogen Paenibacillus larvae.</title>
        <authorList>
            <person name="Okamoto M."/>
            <person name="Kumagai M."/>
            <person name="Kanamori H."/>
            <person name="Takamatsu D."/>
        </authorList>
    </citation>
    <scope>NUCLEOTIDE SEQUENCE [LARGE SCALE GENOMIC DNA]</scope>
    <source>
        <strain evidence="1 2">J15TS10</strain>
    </source>
</reference>
<accession>A0ABQ4MRP9</accession>
<organism evidence="1 2">
    <name type="scientific">Paenibacillus woosongensis</name>
    <dbReference type="NCBI Taxonomy" id="307580"/>
    <lineage>
        <taxon>Bacteria</taxon>
        <taxon>Bacillati</taxon>
        <taxon>Bacillota</taxon>
        <taxon>Bacilli</taxon>
        <taxon>Bacillales</taxon>
        <taxon>Paenibacillaceae</taxon>
        <taxon>Paenibacillus</taxon>
    </lineage>
</organism>
<dbReference type="Proteomes" id="UP000681290">
    <property type="component" value="Unassembled WGS sequence"/>
</dbReference>
<evidence type="ECO:0000313" key="2">
    <source>
        <dbReference type="Proteomes" id="UP000681290"/>
    </source>
</evidence>
<gene>
    <name evidence="1" type="ORF">J15TS10_24940</name>
</gene>
<dbReference type="RefSeq" id="WP_213591060.1">
    <property type="nucleotide sequence ID" value="NZ_BOSM01000003.1"/>
</dbReference>
<proteinExistence type="predicted"/>